<dbReference type="PANTHER" id="PTHR43731">
    <property type="entry name" value="RHOMBOID PROTEASE"/>
    <property type="match status" value="1"/>
</dbReference>
<keyword evidence="9 12" id="KW-1133">Transmembrane helix</keyword>
<evidence type="ECO:0000256" key="1">
    <source>
        <dbReference type="ARBA" id="ARBA00000156"/>
    </source>
</evidence>
<evidence type="ECO:0000259" key="13">
    <source>
        <dbReference type="Pfam" id="PF01694"/>
    </source>
</evidence>
<dbReference type="InParanoid" id="A0A3Q0H0N2"/>
<keyword evidence="7" id="KW-0378">Hydrolase</keyword>
<dbReference type="GO" id="GO:0005743">
    <property type="term" value="C:mitochondrial inner membrane"/>
    <property type="evidence" value="ECO:0007669"/>
    <property type="project" value="UniProtKB-SubCell"/>
</dbReference>
<keyword evidence="8" id="KW-0809">Transit peptide</keyword>
<feature type="domain" description="Peptidase S54 rhomboid" evidence="13">
    <location>
        <begin position="140"/>
        <end position="274"/>
    </location>
</feature>
<evidence type="ECO:0000256" key="12">
    <source>
        <dbReference type="SAM" id="Phobius"/>
    </source>
</evidence>
<dbReference type="GO" id="GO:0004252">
    <property type="term" value="F:serine-type endopeptidase activity"/>
    <property type="evidence" value="ECO:0007669"/>
    <property type="project" value="InterPro"/>
</dbReference>
<name>A0A3Q0H0N2_ALLSI</name>
<feature type="transmembrane region" description="Helical" evidence="12">
    <location>
        <begin position="229"/>
        <end position="249"/>
    </location>
</feature>
<dbReference type="STRING" id="38654.A0A3Q0H0N2"/>
<dbReference type="InterPro" id="IPR050925">
    <property type="entry name" value="Rhomboid_protease_S54"/>
</dbReference>
<keyword evidence="10" id="KW-0496">Mitochondrion</keyword>
<dbReference type="InterPro" id="IPR022764">
    <property type="entry name" value="Peptidase_S54_rhomboid_dom"/>
</dbReference>
<dbReference type="GO" id="GO:0006465">
    <property type="term" value="P:signal peptide processing"/>
    <property type="evidence" value="ECO:0007669"/>
    <property type="project" value="TreeGrafter"/>
</dbReference>
<accession>A0A3Q0H0N2</accession>
<keyword evidence="11 12" id="KW-0472">Membrane</keyword>
<comment type="subcellular location">
    <subcellularLocation>
        <location evidence="2">Mitochondrion inner membrane</location>
        <topology evidence="2">Multi-pass membrane protein</topology>
    </subcellularLocation>
</comment>
<evidence type="ECO:0000256" key="4">
    <source>
        <dbReference type="ARBA" id="ARBA00013039"/>
    </source>
</evidence>
<keyword evidence="5 12" id="KW-0812">Transmembrane</keyword>
<dbReference type="RefSeq" id="XP_025065569.1">
    <property type="nucleotide sequence ID" value="XM_025209784.1"/>
</dbReference>
<keyword evidence="14" id="KW-1185">Reference proteome</keyword>
<evidence type="ECO:0000256" key="11">
    <source>
        <dbReference type="ARBA" id="ARBA00023136"/>
    </source>
</evidence>
<feature type="transmembrane region" description="Helical" evidence="12">
    <location>
        <begin position="33"/>
        <end position="52"/>
    </location>
</feature>
<evidence type="ECO:0000313" key="15">
    <source>
        <dbReference type="RefSeq" id="XP_025065569.1"/>
    </source>
</evidence>
<dbReference type="AlphaFoldDB" id="A0A3Q0H0N2"/>
<evidence type="ECO:0000256" key="3">
    <source>
        <dbReference type="ARBA" id="ARBA00009045"/>
    </source>
</evidence>
<dbReference type="FunCoup" id="A0A3Q0H0N2">
    <property type="interactions" value="842"/>
</dbReference>
<feature type="transmembrane region" description="Helical" evidence="12">
    <location>
        <begin position="135"/>
        <end position="155"/>
    </location>
</feature>
<dbReference type="Pfam" id="PF01694">
    <property type="entry name" value="Rhomboid"/>
    <property type="match status" value="1"/>
</dbReference>
<sequence>MGSKPYRNKLFPPVEELVSYTASSFPKRLVKPFFFTVGFTGCAFGSAAIWQYESLKSKVQSYFGDVHADWMDKFRPQKQGNLRKQVNKWWNSLSEGQRTVTGIIAANIFVFCLWKIPAMQRIMSTYFTSTPACRIICAPLLLSSFSHFSAWHLALNMYVLWTFSSSSVSFWGQEQFMAVYLSAGVFSSFVSYVSKMVTGRFDPSLGASGAIMTVLAAVCTKMPEVQLAIVFLPMFTFTAGNALKAVIAMDTAGLVLGWRLFDHAAHLGGALFGVQEYRPWTGAKPSKPIKTKQGFIIPEDHFVQETSYRADFKIPEAKTKFSPNPSAVFQAPSRILNV</sequence>
<feature type="transmembrane region" description="Helical" evidence="12">
    <location>
        <begin position="175"/>
        <end position="193"/>
    </location>
</feature>
<comment type="catalytic activity">
    <reaction evidence="1">
        <text>Cleaves type-1 transmembrane domains using a catalytic dyad composed of serine and histidine that are contributed by different transmembrane domains.</text>
        <dbReference type="EC" id="3.4.21.105"/>
    </reaction>
</comment>
<feature type="transmembrane region" description="Helical" evidence="12">
    <location>
        <begin position="96"/>
        <end position="114"/>
    </location>
</feature>
<dbReference type="Gene3D" id="1.20.1540.10">
    <property type="entry name" value="Rhomboid-like"/>
    <property type="match status" value="1"/>
</dbReference>
<dbReference type="InterPro" id="IPR035952">
    <property type="entry name" value="Rhomboid-like_sf"/>
</dbReference>
<evidence type="ECO:0000256" key="2">
    <source>
        <dbReference type="ARBA" id="ARBA00004448"/>
    </source>
</evidence>
<dbReference type="FunFam" id="1.20.1540.10:FF:000005">
    <property type="entry name" value="Presenilins-associated rhomboid-like protein, mitochondrial"/>
    <property type="match status" value="1"/>
</dbReference>
<reference evidence="15" key="1">
    <citation type="submission" date="2025-08" db="UniProtKB">
        <authorList>
            <consortium name="RefSeq"/>
        </authorList>
    </citation>
    <scope>IDENTIFICATION</scope>
</reference>
<organism evidence="14 15">
    <name type="scientific">Alligator sinensis</name>
    <name type="common">Chinese alligator</name>
    <dbReference type="NCBI Taxonomy" id="38654"/>
    <lineage>
        <taxon>Eukaryota</taxon>
        <taxon>Metazoa</taxon>
        <taxon>Chordata</taxon>
        <taxon>Craniata</taxon>
        <taxon>Vertebrata</taxon>
        <taxon>Euteleostomi</taxon>
        <taxon>Archelosauria</taxon>
        <taxon>Archosauria</taxon>
        <taxon>Crocodylia</taxon>
        <taxon>Alligatoridae</taxon>
        <taxon>Alligatorinae</taxon>
        <taxon>Alligator</taxon>
    </lineage>
</organism>
<evidence type="ECO:0000256" key="8">
    <source>
        <dbReference type="ARBA" id="ARBA00022946"/>
    </source>
</evidence>
<protein>
    <recommendedName>
        <fullName evidence="4">rhomboid protease</fullName>
        <ecNumber evidence="4">3.4.21.105</ecNumber>
    </recommendedName>
</protein>
<proteinExistence type="inferred from homology"/>
<dbReference type="GeneID" id="102376993"/>
<dbReference type="EC" id="3.4.21.105" evidence="4"/>
<evidence type="ECO:0000256" key="9">
    <source>
        <dbReference type="ARBA" id="ARBA00022989"/>
    </source>
</evidence>
<keyword evidence="6" id="KW-0999">Mitochondrion inner membrane</keyword>
<evidence type="ECO:0000313" key="14">
    <source>
        <dbReference type="Proteomes" id="UP000189705"/>
    </source>
</evidence>
<gene>
    <name evidence="15" type="primary">LOC102376993</name>
</gene>
<comment type="similarity">
    <text evidence="3">Belongs to the peptidase S54 family.</text>
</comment>
<evidence type="ECO:0000256" key="6">
    <source>
        <dbReference type="ARBA" id="ARBA00022792"/>
    </source>
</evidence>
<evidence type="ECO:0000256" key="7">
    <source>
        <dbReference type="ARBA" id="ARBA00022801"/>
    </source>
</evidence>
<dbReference type="PANTHER" id="PTHR43731:SF14">
    <property type="entry name" value="PRESENILIN-ASSOCIATED RHOMBOID-LIKE PROTEIN, MITOCHONDRIAL"/>
    <property type="match status" value="1"/>
</dbReference>
<dbReference type="SUPFAM" id="SSF144091">
    <property type="entry name" value="Rhomboid-like"/>
    <property type="match status" value="1"/>
</dbReference>
<dbReference type="Proteomes" id="UP000189705">
    <property type="component" value="Unplaced"/>
</dbReference>
<evidence type="ECO:0000256" key="10">
    <source>
        <dbReference type="ARBA" id="ARBA00023128"/>
    </source>
</evidence>
<evidence type="ECO:0000256" key="5">
    <source>
        <dbReference type="ARBA" id="ARBA00022692"/>
    </source>
</evidence>